<feature type="region of interest" description="Disordered" evidence="1">
    <location>
        <begin position="37"/>
        <end position="71"/>
    </location>
</feature>
<dbReference type="EMBL" id="BAAASJ010000039">
    <property type="protein sequence ID" value="GAA2640600.1"/>
    <property type="molecule type" value="Genomic_DNA"/>
</dbReference>
<evidence type="ECO:0000313" key="2">
    <source>
        <dbReference type="EMBL" id="GAA2640600.1"/>
    </source>
</evidence>
<evidence type="ECO:0000256" key="1">
    <source>
        <dbReference type="SAM" id="MobiDB-lite"/>
    </source>
</evidence>
<dbReference type="Proteomes" id="UP001500151">
    <property type="component" value="Unassembled WGS sequence"/>
</dbReference>
<proteinExistence type="predicted"/>
<accession>A0ABP6DBN8</accession>
<evidence type="ECO:0000313" key="3">
    <source>
        <dbReference type="Proteomes" id="UP001500151"/>
    </source>
</evidence>
<reference evidence="3" key="1">
    <citation type="journal article" date="2019" name="Int. J. Syst. Evol. Microbiol.">
        <title>The Global Catalogue of Microorganisms (GCM) 10K type strain sequencing project: providing services to taxonomists for standard genome sequencing and annotation.</title>
        <authorList>
            <consortium name="The Broad Institute Genomics Platform"/>
            <consortium name="The Broad Institute Genome Sequencing Center for Infectious Disease"/>
            <person name="Wu L."/>
            <person name="Ma J."/>
        </authorList>
    </citation>
    <scope>NUCLEOTIDE SEQUENCE [LARGE SCALE GENOMIC DNA]</scope>
    <source>
        <strain evidence="3">JCM 4524</strain>
    </source>
</reference>
<sequence>MGTGGTPARAPADDQSAHLILRCRGRKCHTLRARPLKAYENAGQGRDGVKDSGVVPSPEARVDVSSPEVVA</sequence>
<name>A0ABP6DBN8_9ACTN</name>
<gene>
    <name evidence="2" type="ORF">GCM10010307_41110</name>
</gene>
<protein>
    <submittedName>
        <fullName evidence="2">Uncharacterized protein</fullName>
    </submittedName>
</protein>
<organism evidence="2 3">
    <name type="scientific">Streptomyces vastus</name>
    <dbReference type="NCBI Taxonomy" id="285451"/>
    <lineage>
        <taxon>Bacteria</taxon>
        <taxon>Bacillati</taxon>
        <taxon>Actinomycetota</taxon>
        <taxon>Actinomycetes</taxon>
        <taxon>Kitasatosporales</taxon>
        <taxon>Streptomycetaceae</taxon>
        <taxon>Streptomyces</taxon>
    </lineage>
</organism>
<keyword evidence="3" id="KW-1185">Reference proteome</keyword>
<comment type="caution">
    <text evidence="2">The sequence shown here is derived from an EMBL/GenBank/DDBJ whole genome shotgun (WGS) entry which is preliminary data.</text>
</comment>